<evidence type="ECO:0000313" key="3">
    <source>
        <dbReference type="Proteomes" id="UP000295281"/>
    </source>
</evidence>
<name>A0A4R6V4T3_9ACTN</name>
<reference evidence="2 3" key="1">
    <citation type="submission" date="2019-03" db="EMBL/GenBank/DDBJ databases">
        <title>Genomic Encyclopedia of Type Strains, Phase IV (KMG-IV): sequencing the most valuable type-strain genomes for metagenomic binning, comparative biology and taxonomic classification.</title>
        <authorList>
            <person name="Goeker M."/>
        </authorList>
    </citation>
    <scope>NUCLEOTIDE SEQUENCE [LARGE SCALE GENOMIC DNA]</scope>
    <source>
        <strain evidence="2 3">DSM 46770</strain>
    </source>
</reference>
<feature type="transmembrane region" description="Helical" evidence="1">
    <location>
        <begin position="12"/>
        <end position="33"/>
    </location>
</feature>
<keyword evidence="3" id="KW-1185">Reference proteome</keyword>
<accession>A0A4R6V4T3</accession>
<dbReference type="AlphaFoldDB" id="A0A4R6V4T3"/>
<sequence>MDILPQGPVARVLAMGGFVGVAGALVLTLWQVGGLEKAPPPAPVPPGTEVRNELFALTVTGPRAVVADDDFETRVQVSGELTSLSKEPVRVSDLNSVFAPKLAPGDAALTTSSLRIRFDRSPERFVTYLQPEVTERVTLSWAAPEGAAAAEAEEVLLAVTGAAYEPGFTDQRLSWWTDNEVLQVVGLPIEQG</sequence>
<gene>
    <name evidence="2" type="ORF">EV190_101762</name>
</gene>
<comment type="caution">
    <text evidence="2">The sequence shown here is derived from an EMBL/GenBank/DDBJ whole genome shotgun (WGS) entry which is preliminary data.</text>
</comment>
<dbReference type="EMBL" id="SNYN01000001">
    <property type="protein sequence ID" value="TDQ55435.1"/>
    <property type="molecule type" value="Genomic_DNA"/>
</dbReference>
<evidence type="ECO:0000256" key="1">
    <source>
        <dbReference type="SAM" id="Phobius"/>
    </source>
</evidence>
<dbReference type="Proteomes" id="UP000295281">
    <property type="component" value="Unassembled WGS sequence"/>
</dbReference>
<proteinExistence type="predicted"/>
<organism evidence="2 3">
    <name type="scientific">Actinorugispora endophytica</name>
    <dbReference type="NCBI Taxonomy" id="1605990"/>
    <lineage>
        <taxon>Bacteria</taxon>
        <taxon>Bacillati</taxon>
        <taxon>Actinomycetota</taxon>
        <taxon>Actinomycetes</taxon>
        <taxon>Streptosporangiales</taxon>
        <taxon>Nocardiopsidaceae</taxon>
        <taxon>Actinorugispora</taxon>
    </lineage>
</organism>
<keyword evidence="1" id="KW-1133">Transmembrane helix</keyword>
<protein>
    <submittedName>
        <fullName evidence="2">Uncharacterized protein</fullName>
    </submittedName>
</protein>
<evidence type="ECO:0000313" key="2">
    <source>
        <dbReference type="EMBL" id="TDQ55435.1"/>
    </source>
</evidence>
<keyword evidence="1" id="KW-0812">Transmembrane</keyword>
<keyword evidence="1" id="KW-0472">Membrane</keyword>